<dbReference type="Proteomes" id="UP000245125">
    <property type="component" value="Unassembled WGS sequence"/>
</dbReference>
<organism evidence="3 4">
    <name type="scientific">Candidatus Sulfobium mesophilum</name>
    <dbReference type="NCBI Taxonomy" id="2016548"/>
    <lineage>
        <taxon>Bacteria</taxon>
        <taxon>Pseudomonadati</taxon>
        <taxon>Nitrospirota</taxon>
        <taxon>Nitrospiria</taxon>
        <taxon>Nitrospirales</taxon>
        <taxon>Nitrospiraceae</taxon>
        <taxon>Candidatus Sulfobium</taxon>
    </lineage>
</organism>
<dbReference type="CDD" id="cd08567">
    <property type="entry name" value="GDPD_SpGDE_like"/>
    <property type="match status" value="1"/>
</dbReference>
<dbReference type="EMBL" id="OUUY01000061">
    <property type="protein sequence ID" value="SPQ00092.1"/>
    <property type="molecule type" value="Genomic_DNA"/>
</dbReference>
<dbReference type="PANTHER" id="PTHR46211">
    <property type="entry name" value="GLYCEROPHOSPHORYL DIESTER PHOSPHODIESTERASE"/>
    <property type="match status" value="1"/>
</dbReference>
<dbReference type="PROSITE" id="PS51704">
    <property type="entry name" value="GP_PDE"/>
    <property type="match status" value="1"/>
</dbReference>
<dbReference type="InterPro" id="IPR017946">
    <property type="entry name" value="PLC-like_Pdiesterase_TIM-brl"/>
</dbReference>
<feature type="signal peptide" evidence="1">
    <location>
        <begin position="1"/>
        <end position="23"/>
    </location>
</feature>
<dbReference type="GO" id="GO:0006629">
    <property type="term" value="P:lipid metabolic process"/>
    <property type="evidence" value="ECO:0007669"/>
    <property type="project" value="InterPro"/>
</dbReference>
<reference evidence="4" key="1">
    <citation type="submission" date="2018-03" db="EMBL/GenBank/DDBJ databases">
        <authorList>
            <person name="Zecchin S."/>
        </authorList>
    </citation>
    <scope>NUCLEOTIDE SEQUENCE [LARGE SCALE GENOMIC DNA]</scope>
</reference>
<keyword evidence="1" id="KW-0732">Signal</keyword>
<dbReference type="Pfam" id="PF03009">
    <property type="entry name" value="GDPD"/>
    <property type="match status" value="1"/>
</dbReference>
<dbReference type="PROSITE" id="PS50007">
    <property type="entry name" value="PIPLC_X_DOMAIN"/>
    <property type="match status" value="1"/>
</dbReference>
<dbReference type="AlphaFoldDB" id="A0A2U3QF84"/>
<dbReference type="InterPro" id="IPR030395">
    <property type="entry name" value="GP_PDE_dom"/>
</dbReference>
<dbReference type="Gene3D" id="3.20.20.190">
    <property type="entry name" value="Phosphatidylinositol (PI) phosphodiesterase"/>
    <property type="match status" value="1"/>
</dbReference>
<feature type="chain" id="PRO_5015533303" evidence="1">
    <location>
        <begin position="24"/>
        <end position="356"/>
    </location>
</feature>
<name>A0A2U3QF84_9BACT</name>
<proteinExistence type="predicted"/>
<gene>
    <name evidence="3" type="ORF">NBG4_170007</name>
</gene>
<feature type="domain" description="GP-PDE" evidence="2">
    <location>
        <begin position="38"/>
        <end position="331"/>
    </location>
</feature>
<evidence type="ECO:0000259" key="2">
    <source>
        <dbReference type="PROSITE" id="PS51704"/>
    </source>
</evidence>
<keyword evidence="4" id="KW-1185">Reference proteome</keyword>
<sequence>MNMLVCCLLCLVFLIIPFLNVQASDVVRYNGIPGSGRIQIYAHRAGRGLMPEQTLPAYVASLRLGVDYVDMDVGMTKDGVLVITHDLILNPDLTRDQNGRWITDRFPINSLTLHELQKYDVGRLKPGTRYASYFPHQQPIDFTPIPSLREVVRLVKKIAGDKVGFQVEIKNDPTQPELTASPKDFARALHQLITEEDIGDRTEIQAFDWRCLIELNKLDKNIKTAYLSDHTTEVMDDTEKGTWTAGLLPKDYGYSLPKMVKHLGGHCWEPFAKDLTKSDLDEAHRLGLKVVAWGWPEQEGMEFNYAQIGNLMDFGVDGIITDRPDILRGILVTKGLNLPGGFGISRDLLRTYSNDK</sequence>
<protein>
    <submittedName>
        <fullName evidence="3">Glycerophosphoryl diester phosphodiesterase</fullName>
    </submittedName>
</protein>
<evidence type="ECO:0000313" key="3">
    <source>
        <dbReference type="EMBL" id="SPQ00092.1"/>
    </source>
</evidence>
<dbReference type="PANTHER" id="PTHR46211:SF14">
    <property type="entry name" value="GLYCEROPHOSPHODIESTER PHOSPHODIESTERASE"/>
    <property type="match status" value="1"/>
</dbReference>
<evidence type="ECO:0000313" key="4">
    <source>
        <dbReference type="Proteomes" id="UP000245125"/>
    </source>
</evidence>
<accession>A0A2U3QF84</accession>
<dbReference type="SUPFAM" id="SSF51695">
    <property type="entry name" value="PLC-like phosphodiesterases"/>
    <property type="match status" value="1"/>
</dbReference>
<dbReference type="OrthoDB" id="9795622at2"/>
<dbReference type="GO" id="GO:0008081">
    <property type="term" value="F:phosphoric diester hydrolase activity"/>
    <property type="evidence" value="ECO:0007669"/>
    <property type="project" value="InterPro"/>
</dbReference>
<evidence type="ECO:0000256" key="1">
    <source>
        <dbReference type="SAM" id="SignalP"/>
    </source>
</evidence>